<sequence>MLANQLQKTMLSWLAPACPLCRLPLAKQDTHGLCAACLEWYTPQPRCERCGLPSPMPVTQCGECLRSPPPWQRLICLGDYRFPLSQAVHKLKYQRQFWQAPSLAGLLATRITDPAPLLTSVPLHWRRYWLRGFNQSDLLARALSQALQCHYQPQLLQRVRATAMQQGLNKRERTRNLTQAFRLSEPPASRHIAIVDDVVTTGSTMRQLCNLLLDVGVKRLDIYCICRTPEPGS</sequence>
<reference evidence="3" key="1">
    <citation type="submission" date="2021-06" db="EMBL/GenBank/DDBJ databases">
        <title>Vibrio nov. sp., novel gut bacterium isolated from Yellow Sea oyster.</title>
        <authorList>
            <person name="Muhammad N."/>
            <person name="Nguyen T.H."/>
            <person name="Lee Y.-J."/>
            <person name="Ko J."/>
            <person name="Kim S.-G."/>
        </authorList>
    </citation>
    <scope>NUCLEOTIDE SEQUENCE</scope>
    <source>
        <strain evidence="3">OG9-811</strain>
    </source>
</reference>
<dbReference type="RefSeq" id="WP_136485439.1">
    <property type="nucleotide sequence ID" value="NZ_CP076643.1"/>
</dbReference>
<dbReference type="PANTHER" id="PTHR47505">
    <property type="entry name" value="DNA UTILIZATION PROTEIN YHGH"/>
    <property type="match status" value="1"/>
</dbReference>
<feature type="domain" description="Phosphoribosyltransferase" evidence="2">
    <location>
        <begin position="139"/>
        <end position="230"/>
    </location>
</feature>
<evidence type="ECO:0000313" key="4">
    <source>
        <dbReference type="Proteomes" id="UP000694232"/>
    </source>
</evidence>
<dbReference type="InterPro" id="IPR000836">
    <property type="entry name" value="PRTase_dom"/>
</dbReference>
<dbReference type="Proteomes" id="UP000694232">
    <property type="component" value="Chromosome 1"/>
</dbReference>
<comment type="similarity">
    <text evidence="1">Belongs to the ComF/GntX family.</text>
</comment>
<protein>
    <submittedName>
        <fullName evidence="3">ComF family protein</fullName>
    </submittedName>
</protein>
<dbReference type="KEGG" id="vos:KNV97_19710"/>
<evidence type="ECO:0000259" key="2">
    <source>
        <dbReference type="Pfam" id="PF00156"/>
    </source>
</evidence>
<dbReference type="PANTHER" id="PTHR47505:SF1">
    <property type="entry name" value="DNA UTILIZATION PROTEIN YHGH"/>
    <property type="match status" value="1"/>
</dbReference>
<dbReference type="SUPFAM" id="SSF53271">
    <property type="entry name" value="PRTase-like"/>
    <property type="match status" value="1"/>
</dbReference>
<dbReference type="InterPro" id="IPR029057">
    <property type="entry name" value="PRTase-like"/>
</dbReference>
<organism evidence="3 4">
    <name type="scientific">Vibrio ostreae</name>
    <dbReference type="NCBI Taxonomy" id="2841925"/>
    <lineage>
        <taxon>Bacteria</taxon>
        <taxon>Pseudomonadati</taxon>
        <taxon>Pseudomonadota</taxon>
        <taxon>Gammaproteobacteria</taxon>
        <taxon>Vibrionales</taxon>
        <taxon>Vibrionaceae</taxon>
        <taxon>Vibrio</taxon>
    </lineage>
</organism>
<keyword evidence="4" id="KW-1185">Reference proteome</keyword>
<accession>A0A975UBQ4</accession>
<gene>
    <name evidence="3" type="ORF">KNV97_19710</name>
</gene>
<evidence type="ECO:0000313" key="3">
    <source>
        <dbReference type="EMBL" id="QXO17549.1"/>
    </source>
</evidence>
<dbReference type="EMBL" id="CP076643">
    <property type="protein sequence ID" value="QXO17549.1"/>
    <property type="molecule type" value="Genomic_DNA"/>
</dbReference>
<dbReference type="CDD" id="cd06223">
    <property type="entry name" value="PRTases_typeI"/>
    <property type="match status" value="1"/>
</dbReference>
<dbReference type="InterPro" id="IPR051910">
    <property type="entry name" value="ComF/GntX_DNA_util-trans"/>
</dbReference>
<evidence type="ECO:0000256" key="1">
    <source>
        <dbReference type="ARBA" id="ARBA00008007"/>
    </source>
</evidence>
<dbReference type="Gene3D" id="3.40.50.2020">
    <property type="match status" value="1"/>
</dbReference>
<dbReference type="AlphaFoldDB" id="A0A975UBQ4"/>
<name>A0A975UBQ4_9VIBR</name>
<dbReference type="Pfam" id="PF00156">
    <property type="entry name" value="Pribosyltran"/>
    <property type="match status" value="1"/>
</dbReference>
<proteinExistence type="inferred from homology"/>